<dbReference type="HOGENOM" id="CLU_289557_0_0_1"/>
<feature type="region of interest" description="Disordered" evidence="1">
    <location>
        <begin position="878"/>
        <end position="916"/>
    </location>
</feature>
<dbReference type="AlphaFoldDB" id="B4M2T2"/>
<feature type="compositionally biased region" description="Basic and acidic residues" evidence="1">
    <location>
        <begin position="396"/>
        <end position="405"/>
    </location>
</feature>
<feature type="compositionally biased region" description="Basic and acidic residues" evidence="1">
    <location>
        <begin position="352"/>
        <end position="362"/>
    </location>
</feature>
<feature type="compositionally biased region" description="Polar residues" evidence="1">
    <location>
        <begin position="664"/>
        <end position="686"/>
    </location>
</feature>
<feature type="compositionally biased region" description="Basic and acidic residues" evidence="1">
    <location>
        <begin position="600"/>
        <end position="612"/>
    </location>
</feature>
<dbReference type="eggNOG" id="ENOG502TC2W">
    <property type="taxonomic scope" value="Eukaryota"/>
</dbReference>
<feature type="compositionally biased region" description="Polar residues" evidence="1">
    <location>
        <begin position="418"/>
        <end position="432"/>
    </location>
</feature>
<feature type="compositionally biased region" description="Basic and acidic residues" evidence="1">
    <location>
        <begin position="218"/>
        <end position="232"/>
    </location>
</feature>
<feature type="region of interest" description="Disordered" evidence="1">
    <location>
        <begin position="1"/>
        <end position="25"/>
    </location>
</feature>
<evidence type="ECO:0000313" key="2">
    <source>
        <dbReference type="EMBL" id="EDW65986.2"/>
    </source>
</evidence>
<organism evidence="2 4">
    <name type="scientific">Drosophila virilis</name>
    <name type="common">Fruit fly</name>
    <dbReference type="NCBI Taxonomy" id="7244"/>
    <lineage>
        <taxon>Eukaryota</taxon>
        <taxon>Metazoa</taxon>
        <taxon>Ecdysozoa</taxon>
        <taxon>Arthropoda</taxon>
        <taxon>Hexapoda</taxon>
        <taxon>Insecta</taxon>
        <taxon>Pterygota</taxon>
        <taxon>Neoptera</taxon>
        <taxon>Endopterygota</taxon>
        <taxon>Diptera</taxon>
        <taxon>Brachycera</taxon>
        <taxon>Muscomorpha</taxon>
        <taxon>Ephydroidea</taxon>
        <taxon>Drosophilidae</taxon>
        <taxon>Drosophila</taxon>
    </lineage>
</organism>
<feature type="compositionally biased region" description="Polar residues" evidence="1">
    <location>
        <begin position="898"/>
        <end position="908"/>
    </location>
</feature>
<proteinExistence type="predicted"/>
<feature type="compositionally biased region" description="Basic residues" evidence="1">
    <location>
        <begin position="406"/>
        <end position="417"/>
    </location>
</feature>
<feature type="region of interest" description="Disordered" evidence="1">
    <location>
        <begin position="632"/>
        <end position="686"/>
    </location>
</feature>
<evidence type="ECO:0000313" key="4">
    <source>
        <dbReference type="Proteomes" id="UP000008792"/>
    </source>
</evidence>
<evidence type="ECO:0000313" key="3">
    <source>
        <dbReference type="EMBL" id="KRF82522.1"/>
    </source>
</evidence>
<feature type="compositionally biased region" description="Polar residues" evidence="1">
    <location>
        <begin position="263"/>
        <end position="311"/>
    </location>
</feature>
<evidence type="ECO:0000256" key="1">
    <source>
        <dbReference type="SAM" id="MobiDB-lite"/>
    </source>
</evidence>
<dbReference type="InParanoid" id="B4M2T2"/>
<name>B4M2T2_DROVI</name>
<feature type="compositionally biased region" description="Polar residues" evidence="1">
    <location>
        <begin position="318"/>
        <end position="334"/>
    </location>
</feature>
<feature type="region of interest" description="Disordered" evidence="1">
    <location>
        <begin position="698"/>
        <end position="717"/>
    </location>
</feature>
<reference evidence="2 4" key="1">
    <citation type="journal article" date="2007" name="Nature">
        <title>Evolution of genes and genomes on the Drosophila phylogeny.</title>
        <authorList>
            <consortium name="Drosophila 12 Genomes Consortium"/>
            <person name="Clark A.G."/>
            <person name="Eisen M.B."/>
            <person name="Smith D.R."/>
            <person name="Bergman C.M."/>
            <person name="Oliver B."/>
            <person name="Markow T.A."/>
            <person name="Kaufman T.C."/>
            <person name="Kellis M."/>
            <person name="Gelbart W."/>
            <person name="Iyer V.N."/>
            <person name="Pollard D.A."/>
            <person name="Sackton T.B."/>
            <person name="Larracuente A.M."/>
            <person name="Singh N.D."/>
            <person name="Abad J.P."/>
            <person name="Abt D.N."/>
            <person name="Adryan B."/>
            <person name="Aguade M."/>
            <person name="Akashi H."/>
            <person name="Anderson W.W."/>
            <person name="Aquadro C.F."/>
            <person name="Ardell D.H."/>
            <person name="Arguello R."/>
            <person name="Artieri C.G."/>
            <person name="Barbash D.A."/>
            <person name="Barker D."/>
            <person name="Barsanti P."/>
            <person name="Batterham P."/>
            <person name="Batzoglou S."/>
            <person name="Begun D."/>
            <person name="Bhutkar A."/>
            <person name="Blanco E."/>
            <person name="Bosak S.A."/>
            <person name="Bradley R.K."/>
            <person name="Brand A.D."/>
            <person name="Brent M.R."/>
            <person name="Brooks A.N."/>
            <person name="Brown R.H."/>
            <person name="Butlin R.K."/>
            <person name="Caggese C."/>
            <person name="Calvi B.R."/>
            <person name="Bernardo de Carvalho A."/>
            <person name="Caspi A."/>
            <person name="Castrezana S."/>
            <person name="Celniker S.E."/>
            <person name="Chang J.L."/>
            <person name="Chapple C."/>
            <person name="Chatterji S."/>
            <person name="Chinwalla A."/>
            <person name="Civetta A."/>
            <person name="Clifton S.W."/>
            <person name="Comeron J.M."/>
            <person name="Costello J.C."/>
            <person name="Coyne J.A."/>
            <person name="Daub J."/>
            <person name="David R.G."/>
            <person name="Delcher A.L."/>
            <person name="Delehaunty K."/>
            <person name="Do C.B."/>
            <person name="Ebling H."/>
            <person name="Edwards K."/>
            <person name="Eickbush T."/>
            <person name="Evans J.D."/>
            <person name="Filipski A."/>
            <person name="Findeiss S."/>
            <person name="Freyhult E."/>
            <person name="Fulton L."/>
            <person name="Fulton R."/>
            <person name="Garcia A.C."/>
            <person name="Gardiner A."/>
            <person name="Garfield D.A."/>
            <person name="Garvin B.E."/>
            <person name="Gibson G."/>
            <person name="Gilbert D."/>
            <person name="Gnerre S."/>
            <person name="Godfrey J."/>
            <person name="Good R."/>
            <person name="Gotea V."/>
            <person name="Gravely B."/>
            <person name="Greenberg A.J."/>
            <person name="Griffiths-Jones S."/>
            <person name="Gross S."/>
            <person name="Guigo R."/>
            <person name="Gustafson E.A."/>
            <person name="Haerty W."/>
            <person name="Hahn M.W."/>
            <person name="Halligan D.L."/>
            <person name="Halpern A.L."/>
            <person name="Halter G.M."/>
            <person name="Han M.V."/>
            <person name="Heger A."/>
            <person name="Hillier L."/>
            <person name="Hinrichs A.S."/>
            <person name="Holmes I."/>
            <person name="Hoskins R.A."/>
            <person name="Hubisz M.J."/>
            <person name="Hultmark D."/>
            <person name="Huntley M.A."/>
            <person name="Jaffe D.B."/>
            <person name="Jagadeeshan S."/>
            <person name="Jeck W.R."/>
            <person name="Johnson J."/>
            <person name="Jones C.D."/>
            <person name="Jordan W.C."/>
            <person name="Karpen G.H."/>
            <person name="Kataoka E."/>
            <person name="Keightley P.D."/>
            <person name="Kheradpour P."/>
            <person name="Kirkness E.F."/>
            <person name="Koerich L.B."/>
            <person name="Kristiansen K."/>
            <person name="Kudrna D."/>
            <person name="Kulathinal R.J."/>
            <person name="Kumar S."/>
            <person name="Kwok R."/>
            <person name="Lander E."/>
            <person name="Langley C.H."/>
            <person name="Lapoint R."/>
            <person name="Lazzaro B.P."/>
            <person name="Lee S.J."/>
            <person name="Levesque L."/>
            <person name="Li R."/>
            <person name="Lin C.F."/>
            <person name="Lin M.F."/>
            <person name="Lindblad-Toh K."/>
            <person name="Llopart A."/>
            <person name="Long M."/>
            <person name="Low L."/>
            <person name="Lozovsky E."/>
            <person name="Lu J."/>
            <person name="Luo M."/>
            <person name="Machado C.A."/>
            <person name="Makalowski W."/>
            <person name="Marzo M."/>
            <person name="Matsuda M."/>
            <person name="Matzkin L."/>
            <person name="McAllister B."/>
            <person name="McBride C.S."/>
            <person name="McKernan B."/>
            <person name="McKernan K."/>
            <person name="Mendez-Lago M."/>
            <person name="Minx P."/>
            <person name="Mollenhauer M.U."/>
            <person name="Montooth K."/>
            <person name="Mount S.M."/>
            <person name="Mu X."/>
            <person name="Myers E."/>
            <person name="Negre B."/>
            <person name="Newfeld S."/>
            <person name="Nielsen R."/>
            <person name="Noor M.A."/>
            <person name="O'Grady P."/>
            <person name="Pachter L."/>
            <person name="Papaceit M."/>
            <person name="Parisi M.J."/>
            <person name="Parisi M."/>
            <person name="Parts L."/>
            <person name="Pedersen J.S."/>
            <person name="Pesole G."/>
            <person name="Phillippy A.M."/>
            <person name="Ponting C.P."/>
            <person name="Pop M."/>
            <person name="Porcelli D."/>
            <person name="Powell J.R."/>
            <person name="Prohaska S."/>
            <person name="Pruitt K."/>
            <person name="Puig M."/>
            <person name="Quesneville H."/>
            <person name="Ram K.R."/>
            <person name="Rand D."/>
            <person name="Rasmussen M.D."/>
            <person name="Reed L.K."/>
            <person name="Reenan R."/>
            <person name="Reily A."/>
            <person name="Remington K.A."/>
            <person name="Rieger T.T."/>
            <person name="Ritchie M.G."/>
            <person name="Robin C."/>
            <person name="Rogers Y.H."/>
            <person name="Rohde C."/>
            <person name="Rozas J."/>
            <person name="Rubenfield M.J."/>
            <person name="Ruiz A."/>
            <person name="Russo S."/>
            <person name="Salzberg S.L."/>
            <person name="Sanchez-Gracia A."/>
            <person name="Saranga D.J."/>
            <person name="Sato H."/>
            <person name="Schaeffer S.W."/>
            <person name="Schatz M.C."/>
            <person name="Schlenke T."/>
            <person name="Schwartz R."/>
            <person name="Segarra C."/>
            <person name="Singh R.S."/>
            <person name="Sirot L."/>
            <person name="Sirota M."/>
            <person name="Sisneros N.B."/>
            <person name="Smith C.D."/>
            <person name="Smith T.F."/>
            <person name="Spieth J."/>
            <person name="Stage D.E."/>
            <person name="Stark A."/>
            <person name="Stephan W."/>
            <person name="Strausberg R.L."/>
            <person name="Strempel S."/>
            <person name="Sturgill D."/>
            <person name="Sutton G."/>
            <person name="Sutton G.G."/>
            <person name="Tao W."/>
            <person name="Teichmann S."/>
            <person name="Tobari Y.N."/>
            <person name="Tomimura Y."/>
            <person name="Tsolas J.M."/>
            <person name="Valente V.L."/>
            <person name="Venter E."/>
            <person name="Venter J.C."/>
            <person name="Vicario S."/>
            <person name="Vieira F.G."/>
            <person name="Vilella A.J."/>
            <person name="Villasante A."/>
            <person name="Walenz B."/>
            <person name="Wang J."/>
            <person name="Wasserman M."/>
            <person name="Watts T."/>
            <person name="Wilson D."/>
            <person name="Wilson R.K."/>
            <person name="Wing R.A."/>
            <person name="Wolfner M.F."/>
            <person name="Wong A."/>
            <person name="Wong G.K."/>
            <person name="Wu C.I."/>
            <person name="Wu G."/>
            <person name="Yamamoto D."/>
            <person name="Yang H.P."/>
            <person name="Yang S.P."/>
            <person name="Yorke J.A."/>
            <person name="Yoshida K."/>
            <person name="Zdobnov E."/>
            <person name="Zhang P."/>
            <person name="Zhang Y."/>
            <person name="Zimin A.V."/>
            <person name="Baldwin J."/>
            <person name="Abdouelleil A."/>
            <person name="Abdulkadir J."/>
            <person name="Abebe A."/>
            <person name="Abera B."/>
            <person name="Abreu J."/>
            <person name="Acer S.C."/>
            <person name="Aftuck L."/>
            <person name="Alexander A."/>
            <person name="An P."/>
            <person name="Anderson E."/>
            <person name="Anderson S."/>
            <person name="Arachi H."/>
            <person name="Azer M."/>
            <person name="Bachantsang P."/>
            <person name="Barry A."/>
            <person name="Bayul T."/>
            <person name="Berlin A."/>
            <person name="Bessette D."/>
            <person name="Bloom T."/>
            <person name="Blye J."/>
            <person name="Boguslavskiy L."/>
            <person name="Bonnet C."/>
            <person name="Boukhgalter B."/>
            <person name="Bourzgui I."/>
            <person name="Brown A."/>
            <person name="Cahill P."/>
            <person name="Channer S."/>
            <person name="Cheshatsang Y."/>
            <person name="Chuda L."/>
            <person name="Citroen M."/>
            <person name="Collymore A."/>
            <person name="Cooke P."/>
            <person name="Costello M."/>
            <person name="D'Aco K."/>
            <person name="Daza R."/>
            <person name="De Haan G."/>
            <person name="DeGray S."/>
            <person name="DeMaso C."/>
            <person name="Dhargay N."/>
            <person name="Dooley K."/>
            <person name="Dooley E."/>
            <person name="Doricent M."/>
            <person name="Dorje P."/>
            <person name="Dorjee K."/>
            <person name="Dupes A."/>
            <person name="Elong R."/>
            <person name="Falk J."/>
            <person name="Farina A."/>
            <person name="Faro S."/>
            <person name="Ferguson D."/>
            <person name="Fisher S."/>
            <person name="Foley C.D."/>
            <person name="Franke A."/>
            <person name="Friedrich D."/>
            <person name="Gadbois L."/>
            <person name="Gearin G."/>
            <person name="Gearin C.R."/>
            <person name="Giannoukos G."/>
            <person name="Goode T."/>
            <person name="Graham J."/>
            <person name="Grandbois E."/>
            <person name="Grewal S."/>
            <person name="Gyaltsen K."/>
            <person name="Hafez N."/>
            <person name="Hagos B."/>
            <person name="Hall J."/>
            <person name="Henson C."/>
            <person name="Hollinger A."/>
            <person name="Honan T."/>
            <person name="Huard M.D."/>
            <person name="Hughes L."/>
            <person name="Hurhula B."/>
            <person name="Husby M.E."/>
            <person name="Kamat A."/>
            <person name="Kanga B."/>
            <person name="Kashin S."/>
            <person name="Khazanovich D."/>
            <person name="Kisner P."/>
            <person name="Lance K."/>
            <person name="Lara M."/>
            <person name="Lee W."/>
            <person name="Lennon N."/>
            <person name="Letendre F."/>
            <person name="LeVine R."/>
            <person name="Lipovsky A."/>
            <person name="Liu X."/>
            <person name="Liu J."/>
            <person name="Liu S."/>
            <person name="Lokyitsang T."/>
            <person name="Lokyitsang Y."/>
            <person name="Lubonja R."/>
            <person name="Lui A."/>
            <person name="MacDonald P."/>
            <person name="Magnisalis V."/>
            <person name="Maru K."/>
            <person name="Matthews C."/>
            <person name="McCusker W."/>
            <person name="McDonough S."/>
            <person name="Mehta T."/>
            <person name="Meldrim J."/>
            <person name="Meneus L."/>
            <person name="Mihai O."/>
            <person name="Mihalev A."/>
            <person name="Mihova T."/>
            <person name="Mittelman R."/>
            <person name="Mlenga V."/>
            <person name="Montmayeur A."/>
            <person name="Mulrain L."/>
            <person name="Navidi A."/>
            <person name="Naylor J."/>
            <person name="Negash T."/>
            <person name="Nguyen T."/>
            <person name="Nguyen N."/>
            <person name="Nicol R."/>
            <person name="Norbu C."/>
            <person name="Norbu N."/>
            <person name="Novod N."/>
            <person name="O'Neill B."/>
            <person name="Osman S."/>
            <person name="Markiewicz E."/>
            <person name="Oyono O.L."/>
            <person name="Patti C."/>
            <person name="Phunkhang P."/>
            <person name="Pierre F."/>
            <person name="Priest M."/>
            <person name="Raghuraman S."/>
            <person name="Rege F."/>
            <person name="Reyes R."/>
            <person name="Rise C."/>
            <person name="Rogov P."/>
            <person name="Ross K."/>
            <person name="Ryan E."/>
            <person name="Settipalli S."/>
            <person name="Shea T."/>
            <person name="Sherpa N."/>
            <person name="Shi L."/>
            <person name="Shih D."/>
            <person name="Sparrow T."/>
            <person name="Spaulding J."/>
            <person name="Stalker J."/>
            <person name="Stange-Thomann N."/>
            <person name="Stavropoulos S."/>
            <person name="Stone C."/>
            <person name="Strader C."/>
            <person name="Tesfaye S."/>
            <person name="Thomson T."/>
            <person name="Thoulutsang Y."/>
            <person name="Thoulutsang D."/>
            <person name="Topham K."/>
            <person name="Topping I."/>
            <person name="Tsamla T."/>
            <person name="Vassiliev H."/>
            <person name="Vo A."/>
            <person name="Wangchuk T."/>
            <person name="Wangdi T."/>
            <person name="Weiand M."/>
            <person name="Wilkinson J."/>
            <person name="Wilson A."/>
            <person name="Yadav S."/>
            <person name="Young G."/>
            <person name="Yu Q."/>
            <person name="Zembek L."/>
            <person name="Zhong D."/>
            <person name="Zimmer A."/>
            <person name="Zwirko Z."/>
            <person name="Jaffe D.B."/>
            <person name="Alvarez P."/>
            <person name="Brockman W."/>
            <person name="Butler J."/>
            <person name="Chin C."/>
            <person name="Gnerre S."/>
            <person name="Grabherr M."/>
            <person name="Kleber M."/>
            <person name="Mauceli E."/>
            <person name="MacCallum I."/>
        </authorList>
    </citation>
    <scope>NUCLEOTIDE SEQUENCE [LARGE SCALE GENOMIC DNA]</scope>
    <source>
        <strain evidence="2">TSC#15010-1051.87</strain>
        <strain evidence="4">Tucson 15010-1051.87</strain>
    </source>
</reference>
<feature type="region of interest" description="Disordered" evidence="1">
    <location>
        <begin position="598"/>
        <end position="620"/>
    </location>
</feature>
<protein>
    <submittedName>
        <fullName evidence="2">Uncharacterized protein, isoform A</fullName>
    </submittedName>
    <submittedName>
        <fullName evidence="3">Uncharacterized protein, isoform B</fullName>
    </submittedName>
</protein>
<feature type="region of interest" description="Disordered" evidence="1">
    <location>
        <begin position="214"/>
        <end position="463"/>
    </location>
</feature>
<dbReference type="EMBL" id="CH940651">
    <property type="protein sequence ID" value="KRF82522.1"/>
    <property type="molecule type" value="Genomic_DNA"/>
</dbReference>
<sequence>MSDEGDRVKRLQGASRKGKQKRARQDVEDLMGTIYREAANPGCSSRLMSSDTGVLDRIDTVTFPGRYVTRVLRVRPFEVTKRFVRPQLTCDHNTEPNADSVVNKLFGIQQLQNLLLVITPTSTNTEKYIVHGYAIDGERHLGVTSLTTDEKDLIVYTQRADNYSIIYSSDYLELEHAFKKTEIKNRIFEVFQQKPTRSVRLSYAGNTITLRYRHCKPQKKDKVTKDTKKTRTESSPVNEANPKQHLKPVRHDCLLRPQPNIGHKNSSIKQKTLVGTSSRLPVGNSNRLSSTSIRARSQLQATKENTSSTRRSPCASFSPDSSNEISRASVNTRIQHPVASEGHNHRAKSRLRTRDHSQETIDKNNANPKARNKPHFSINPKPKMLTRTRTSSPVPPEKKNSEHRSLIKNRTHPRVRSRSNSAVANDSTSSVQGELIRNRTHSVKRSRSDSPVANGSASLVQSSQIRNLTHSAMISRSDSPVANVCSSVKRRVGEKHKISRRGDGDFNTRSNLTITAEGGNTESRYLIINRTHSALRSRSNSPVSKDCCKHTDLDMSMGNRDVTRNVSLESRFRSPVNDSCSSEHKPLVTNRTYSALVRSRSNENDNVKDRNALGKSTNSFLSNESSELNIKTLMKPRSNVPLTTDSSNSILRSPLENRNDSNDVAKSYSNSPVSNESQCSLNRTPVATRVNSNASIVSSELEYQTPRGTRSPSPVTSNSFISMIRAPLPGRTHSANLIGEANSDSADTANGRHSISNVPMDPLAESQVSIDSNDIKPMFPNAFIHAGDSVFSNCDLRADGMAQDISEKESSASVETSYISCFYSNPYPKASLNSVLPPEQDVFSSVMSIKDWDLPHGFNLLDDTERNTTNLGHMQQRFKRGQPIANGKDMKSPELTAAQPQPQPYSNNREPKASAKRKIFIPQLDKELLYQRERLWNCCVGLNSKRRVNFMVESNKDAAHLAKKMAREEPPKVKSDGVKVLWKPHPLCESEGAIYIPSELSKLKFDCSQSIIRARSSYFERLMDPVRVPPNFSKRAYDQLQKKLSRMTAKQAFDNLARLVENINARAIPQNRQLLTFFRIAELLEIKMYVRTESYWAGRSPTIDPRCRCECYMFDDRNEFVLSVGLLSKQLNIFAELFPGIKPNIRYIDNAFELTQMPTMLTKCIRSVMVTLRAQTLFNMMAEVAYEVLSPKATLLALSQESPKKPKPIAKSKEEDTELQRILEIEEARRQLHRQHQQQQHPVEGE</sequence>
<reference evidence="2" key="3">
    <citation type="submission" date="2008-06" db="EMBL/GenBank/DDBJ databases">
        <authorList>
            <consortium name="FlyBase"/>
        </authorList>
    </citation>
    <scope>NUCLEOTIDE SEQUENCE</scope>
    <source>
        <strain evidence="2">TSC#15010-1051.87</strain>
    </source>
</reference>
<dbReference type="Proteomes" id="UP000008792">
    <property type="component" value="Unassembled WGS sequence"/>
</dbReference>
<feature type="compositionally biased region" description="Polar residues" evidence="1">
    <location>
        <begin position="640"/>
        <end position="651"/>
    </location>
</feature>
<keyword evidence="4" id="KW-1185">Reference proteome</keyword>
<feature type="compositionally biased region" description="Polar residues" evidence="1">
    <location>
        <begin position="449"/>
        <end position="463"/>
    </location>
</feature>
<reference evidence="2" key="2">
    <citation type="journal article" date="2008" name="Bioinformatics">
        <title>Assembly reconciliation.</title>
        <authorList>
            <person name="Zimin A.V."/>
            <person name="Smith D.R."/>
            <person name="Sutton G."/>
            <person name="Yorke J.A."/>
        </authorList>
    </citation>
    <scope>NUCLEOTIDE SEQUENCE</scope>
    <source>
        <strain evidence="2">TSC#15010-1051.87</strain>
    </source>
</reference>
<dbReference type="EMBL" id="CH940651">
    <property type="protein sequence ID" value="EDW65986.2"/>
    <property type="molecule type" value="Genomic_DNA"/>
</dbReference>
<gene>
    <name evidence="2" type="primary">Dvir\GJ19549</name>
    <name evidence="2" type="ORF">Dvir_GJ19549</name>
</gene>
<accession>B4M2T2</accession>